<dbReference type="Proteomes" id="UP001260090">
    <property type="component" value="Chromosome"/>
</dbReference>
<organism evidence="2 4">
    <name type="scientific">Bacillus tropicus</name>
    <dbReference type="NCBI Taxonomy" id="2026188"/>
    <lineage>
        <taxon>Bacteria</taxon>
        <taxon>Bacillati</taxon>
        <taxon>Bacillota</taxon>
        <taxon>Bacilli</taxon>
        <taxon>Bacillales</taxon>
        <taxon>Bacillaceae</taxon>
        <taxon>Bacillus</taxon>
        <taxon>Bacillus cereus group</taxon>
    </lineage>
</organism>
<dbReference type="EMBL" id="CP119875">
    <property type="protein sequence ID" value="WMY13759.1"/>
    <property type="molecule type" value="Genomic_DNA"/>
</dbReference>
<proteinExistence type="predicted"/>
<evidence type="ECO:0000313" key="2">
    <source>
        <dbReference type="EMBL" id="TNP15241.1"/>
    </source>
</evidence>
<evidence type="ECO:0000256" key="1">
    <source>
        <dbReference type="SAM" id="Phobius"/>
    </source>
</evidence>
<keyword evidence="1" id="KW-0472">Membrane</keyword>
<evidence type="ECO:0000313" key="3">
    <source>
        <dbReference type="EMBL" id="WMY13759.1"/>
    </source>
</evidence>
<dbReference type="EMBL" id="VEPV01000003">
    <property type="protein sequence ID" value="TNP15241.1"/>
    <property type="molecule type" value="Genomic_DNA"/>
</dbReference>
<reference evidence="2 4" key="1">
    <citation type="submission" date="2019-06" db="EMBL/GenBank/DDBJ databases">
        <title>Biocontrol Bacillus strains from Vietnam.</title>
        <authorList>
            <person name="Borriss R."/>
            <person name="Lasch P."/>
            <person name="Thanh Tam L.T."/>
            <person name="Luong P.T."/>
            <person name="Phuong Thao L.T."/>
            <person name="Kim Chung L.T."/>
        </authorList>
    </citation>
    <scope>NUCLEOTIDE SEQUENCE [LARGE SCALE GENOMIC DNA]</scope>
    <source>
        <strain evidence="2 4">SN1</strain>
    </source>
</reference>
<sequence>MKNIIDDPMNKNIELYYAFFQFVSFITLQKISTIETRKKELKNHMKNSYQKNPYYL</sequence>
<keyword evidence="1" id="KW-1133">Transmembrane helix</keyword>
<protein>
    <submittedName>
        <fullName evidence="2">DNA mismatch repair protein MutT</fullName>
    </submittedName>
</protein>
<gene>
    <name evidence="2" type="ORF">FHY71_10520</name>
    <name evidence="3" type="ORF">P3F89_17505</name>
</gene>
<feature type="transmembrane region" description="Helical" evidence="1">
    <location>
        <begin position="15"/>
        <end position="32"/>
    </location>
</feature>
<dbReference type="GeneID" id="93009138"/>
<name>A0A5C5A5Z9_9BACI</name>
<dbReference type="AlphaFoldDB" id="A0A5C5A5Z9"/>
<reference evidence="3 5" key="2">
    <citation type="submission" date="2023-03" db="EMBL/GenBank/DDBJ databases">
        <title>Plant growth-promoting bacteria for biocontrol of bacterial wilt in tomato.</title>
        <authorList>
            <person name="Song J."/>
            <person name="Jin Y.J."/>
        </authorList>
    </citation>
    <scope>NUCLEOTIDE SEQUENCE [LARGE SCALE GENOMIC DNA]</scope>
    <source>
        <strain evidence="3 5">T36S-23</strain>
    </source>
</reference>
<dbReference type="Proteomes" id="UP000312495">
    <property type="component" value="Unassembled WGS sequence"/>
</dbReference>
<dbReference type="RefSeq" id="WP_000789346.1">
    <property type="nucleotide sequence ID" value="NZ_CP020937.1"/>
</dbReference>
<evidence type="ECO:0000313" key="4">
    <source>
        <dbReference type="Proteomes" id="UP000312495"/>
    </source>
</evidence>
<accession>A0A5C5A5Z9</accession>
<evidence type="ECO:0000313" key="5">
    <source>
        <dbReference type="Proteomes" id="UP001260090"/>
    </source>
</evidence>
<keyword evidence="1" id="KW-0812">Transmembrane</keyword>